<dbReference type="Pfam" id="PF00890">
    <property type="entry name" value="FAD_binding_2"/>
    <property type="match status" value="1"/>
</dbReference>
<gene>
    <name evidence="6" type="ORF">MTY59_04530</name>
</gene>
<keyword evidence="3" id="KW-0274">FAD</keyword>
<sequence length="534" mass="55989">MSSLAARYSPLMDARPLGTADWAQECDVLVAGSGGGGMTGAYTAAREGLDVVLVEATSKFGGTTAYSGGGGVWFPCNPVLVRAGMDDDTIEDALTYYHAVVGDRTPSELQETFVRGGAPLIEYLDADPNLKFVPLPWPDYYGTAPKARLDGQRHIAAKPLKVAAAPEFREAIRGPLDTDRLGAEPPSDYYLGGRALIARFLKAIGQYPTASLRLDTALVELVVSDGRVTGAIVETAGGRRGIRTRRGVLLAAGGFEANEELRRRYGVPGTSRDTMGGPGSRGLALQAGIAAGADTDLLDQAWWSPGMTHPDGGSAFALWFTGGIFVNQSGNRFVNESRAYDRAGREIIAQLADGSMTLPYWMIYDDKEGEVPPVKAANVSIVETGKYVAAGLWHTADTLEELAAKIGVPGERLAATVARFNGFAAAGVDEDFGRGDEAFDRAFSAGASPLVPIDSPPYHAAAFGISDLGTKGGLRTDAAARVLDAAGNPIPGLYAAGNTMAAPSGTAYPGGGNPIGTSMLFSHLAVLDMRDRRP</sequence>
<dbReference type="PANTHER" id="PTHR43400:SF10">
    <property type="entry name" value="3-OXOSTEROID 1-DEHYDROGENASE"/>
    <property type="match status" value="1"/>
</dbReference>
<accession>A0ABM7SHT6</accession>
<evidence type="ECO:0000256" key="2">
    <source>
        <dbReference type="ARBA" id="ARBA00022630"/>
    </source>
</evidence>
<dbReference type="InterPro" id="IPR050315">
    <property type="entry name" value="FAD-oxidoreductase_2"/>
</dbReference>
<dbReference type="InterPro" id="IPR036188">
    <property type="entry name" value="FAD/NAD-bd_sf"/>
</dbReference>
<evidence type="ECO:0000256" key="1">
    <source>
        <dbReference type="ARBA" id="ARBA00001974"/>
    </source>
</evidence>
<organism evidence="6 7">
    <name type="scientific">Mycobacterium senriense</name>
    <dbReference type="NCBI Taxonomy" id="2775496"/>
    <lineage>
        <taxon>Bacteria</taxon>
        <taxon>Bacillati</taxon>
        <taxon>Actinomycetota</taxon>
        <taxon>Actinomycetes</taxon>
        <taxon>Mycobacteriales</taxon>
        <taxon>Mycobacteriaceae</taxon>
        <taxon>Mycobacterium</taxon>
        <taxon>Mycobacterium avium complex (MAC)</taxon>
    </lineage>
</organism>
<evidence type="ECO:0000259" key="5">
    <source>
        <dbReference type="Pfam" id="PF00890"/>
    </source>
</evidence>
<dbReference type="Proteomes" id="UP000826012">
    <property type="component" value="Chromosome"/>
</dbReference>
<dbReference type="InterPro" id="IPR027477">
    <property type="entry name" value="Succ_DH/fumarate_Rdtase_cat_sf"/>
</dbReference>
<keyword evidence="2" id="KW-0285">Flavoprotein</keyword>
<protein>
    <submittedName>
        <fullName evidence="6">3-ketosteroid-delta-1-dehydrogenase</fullName>
    </submittedName>
</protein>
<dbReference type="NCBIfam" id="NF009474">
    <property type="entry name" value="PRK12837.1"/>
    <property type="match status" value="1"/>
</dbReference>
<dbReference type="EMBL" id="AP024828">
    <property type="protein sequence ID" value="BCZ20598.1"/>
    <property type="molecule type" value="Genomic_DNA"/>
</dbReference>
<keyword evidence="4" id="KW-0560">Oxidoreductase</keyword>
<comment type="cofactor">
    <cofactor evidence="1">
        <name>FAD</name>
        <dbReference type="ChEBI" id="CHEBI:57692"/>
    </cofactor>
</comment>
<name>A0ABM7SHT6_9MYCO</name>
<dbReference type="Gene3D" id="3.90.700.10">
    <property type="entry name" value="Succinate dehydrogenase/fumarate reductase flavoprotein, catalytic domain"/>
    <property type="match status" value="1"/>
</dbReference>
<feature type="domain" description="FAD-dependent oxidoreductase 2 FAD-binding" evidence="5">
    <location>
        <begin position="27"/>
        <end position="514"/>
    </location>
</feature>
<dbReference type="InterPro" id="IPR003953">
    <property type="entry name" value="FAD-dep_OxRdtase_2_FAD-bd"/>
</dbReference>
<reference evidence="6 7" key="1">
    <citation type="submission" date="2021-07" db="EMBL/GenBank/DDBJ databases">
        <title>Complete genome sequence of nontuberculous Mycobacterium sp. TY59.</title>
        <authorList>
            <person name="Fukushima K."/>
        </authorList>
    </citation>
    <scope>NUCLEOTIDE SEQUENCE [LARGE SCALE GENOMIC DNA]</scope>
    <source>
        <strain evidence="6 7">TY59</strain>
    </source>
</reference>
<dbReference type="Gene3D" id="3.50.50.60">
    <property type="entry name" value="FAD/NAD(P)-binding domain"/>
    <property type="match status" value="1"/>
</dbReference>
<evidence type="ECO:0000313" key="7">
    <source>
        <dbReference type="Proteomes" id="UP000826012"/>
    </source>
</evidence>
<proteinExistence type="predicted"/>
<dbReference type="PANTHER" id="PTHR43400">
    <property type="entry name" value="FUMARATE REDUCTASE"/>
    <property type="match status" value="1"/>
</dbReference>
<evidence type="ECO:0000256" key="4">
    <source>
        <dbReference type="ARBA" id="ARBA00023002"/>
    </source>
</evidence>
<keyword evidence="7" id="KW-1185">Reference proteome</keyword>
<evidence type="ECO:0000313" key="6">
    <source>
        <dbReference type="EMBL" id="BCZ20598.1"/>
    </source>
</evidence>
<evidence type="ECO:0000256" key="3">
    <source>
        <dbReference type="ARBA" id="ARBA00022827"/>
    </source>
</evidence>
<dbReference type="SUPFAM" id="SSF56425">
    <property type="entry name" value="Succinate dehydrogenase/fumarate reductase flavoprotein, catalytic domain"/>
    <property type="match status" value="1"/>
</dbReference>
<dbReference type="SUPFAM" id="SSF51905">
    <property type="entry name" value="FAD/NAD(P)-binding domain"/>
    <property type="match status" value="1"/>
</dbReference>